<organism evidence="1 2">
    <name type="scientific">Exidia glandulosa HHB12029</name>
    <dbReference type="NCBI Taxonomy" id="1314781"/>
    <lineage>
        <taxon>Eukaryota</taxon>
        <taxon>Fungi</taxon>
        <taxon>Dikarya</taxon>
        <taxon>Basidiomycota</taxon>
        <taxon>Agaricomycotina</taxon>
        <taxon>Agaricomycetes</taxon>
        <taxon>Auriculariales</taxon>
        <taxon>Exidiaceae</taxon>
        <taxon>Exidia</taxon>
    </lineage>
</organism>
<dbReference type="OrthoDB" id="3222060at2759"/>
<feature type="non-terminal residue" evidence="1">
    <location>
        <position position="1"/>
    </location>
</feature>
<dbReference type="AlphaFoldDB" id="A0A165G3S4"/>
<keyword evidence="2" id="KW-1185">Reference proteome</keyword>
<sequence>RSDARVTLLFPPGPLGVTSCIWHHRRPQSFAFQAGMAPEGALNCGCSVEEGLFEESLMRNGVGSMVAGQTNLDAEIRGPLLALLHKRYDYRDGDFEVDPETGEWLPGEGPRVWENGL</sequence>
<evidence type="ECO:0000313" key="2">
    <source>
        <dbReference type="Proteomes" id="UP000077266"/>
    </source>
</evidence>
<dbReference type="InParanoid" id="A0A165G3S4"/>
<dbReference type="Proteomes" id="UP000077266">
    <property type="component" value="Unassembled WGS sequence"/>
</dbReference>
<name>A0A165G3S4_EXIGL</name>
<protein>
    <submittedName>
        <fullName evidence="1">Uncharacterized protein</fullName>
    </submittedName>
</protein>
<accession>A0A165G3S4</accession>
<reference evidence="1 2" key="1">
    <citation type="journal article" date="2016" name="Mol. Biol. Evol.">
        <title>Comparative Genomics of Early-Diverging Mushroom-Forming Fungi Provides Insights into the Origins of Lignocellulose Decay Capabilities.</title>
        <authorList>
            <person name="Nagy L.G."/>
            <person name="Riley R."/>
            <person name="Tritt A."/>
            <person name="Adam C."/>
            <person name="Daum C."/>
            <person name="Floudas D."/>
            <person name="Sun H."/>
            <person name="Yadav J.S."/>
            <person name="Pangilinan J."/>
            <person name="Larsson K.H."/>
            <person name="Matsuura K."/>
            <person name="Barry K."/>
            <person name="Labutti K."/>
            <person name="Kuo R."/>
            <person name="Ohm R.A."/>
            <person name="Bhattacharya S.S."/>
            <person name="Shirouzu T."/>
            <person name="Yoshinaga Y."/>
            <person name="Martin F.M."/>
            <person name="Grigoriev I.V."/>
            <person name="Hibbett D.S."/>
        </authorList>
    </citation>
    <scope>NUCLEOTIDE SEQUENCE [LARGE SCALE GENOMIC DNA]</scope>
    <source>
        <strain evidence="1 2">HHB12029</strain>
    </source>
</reference>
<dbReference type="EMBL" id="KV426060">
    <property type="protein sequence ID" value="KZV89941.1"/>
    <property type="molecule type" value="Genomic_DNA"/>
</dbReference>
<dbReference type="STRING" id="1314781.A0A165G3S4"/>
<proteinExistence type="predicted"/>
<evidence type="ECO:0000313" key="1">
    <source>
        <dbReference type="EMBL" id="KZV89941.1"/>
    </source>
</evidence>
<feature type="non-terminal residue" evidence="1">
    <location>
        <position position="117"/>
    </location>
</feature>
<gene>
    <name evidence="1" type="ORF">EXIGLDRAFT_593195</name>
</gene>